<feature type="transmembrane region" description="Helical" evidence="1">
    <location>
        <begin position="334"/>
        <end position="356"/>
    </location>
</feature>
<feature type="transmembrane region" description="Helical" evidence="1">
    <location>
        <begin position="220"/>
        <end position="243"/>
    </location>
</feature>
<feature type="transmembrane region" description="Helical" evidence="1">
    <location>
        <begin position="405"/>
        <end position="426"/>
    </location>
</feature>
<keyword evidence="1" id="KW-1133">Transmembrane helix</keyword>
<evidence type="ECO:0000313" key="3">
    <source>
        <dbReference type="Proteomes" id="UP001449795"/>
    </source>
</evidence>
<name>A0ABZ3DAK8_9PROT</name>
<feature type="transmembrane region" description="Helical" evidence="1">
    <location>
        <begin position="368"/>
        <end position="393"/>
    </location>
</feature>
<sequence>MEASIDTITAIPHERYALRHYASFAIVSFGALLSLAISGYAGGQENNLYHFPILARLYDEPQFADDPFVQTLRFYASGFWQMLAGRVRGQDVYALLFVLQIFSRLVLFAGMLAWAALLGIESRGRQLLFVTLIALSTILRGYSQAGDGGLLIDYFTHSELANGTMLLSLAWAARRRVAAAFAMNGVTFFINAFVAVWTAAPLAVILWVQWRRGMWAARALAAQAAAGLALFAVAAAPVVHTVLADPYGHPVPGFDYVSFLEEFFPYHFLIWTIPAGEIGKFLVVCCCGVAAAAMLRVPGALLPQAIMGAAAVWGVGVVLPFVTHARMLLNQHLLRAGSSVHLLAAIAVAGLAVRWVSSTRAADRRLWAPSLAALSCSSESLLPAIPLLLLARWWWPAPSMARGPVLAPVLLAGVALVGLARIYHAVTWERTVVARRDDWQALGEWARANTPERAKFLVPPGASRGLGGVASARSAEQDRLFEGFSVFAYFSHRQDWVSRPAGAAVMWAPAYYWTWHTRLAEVQGLADLTDRLRYAARHGLSYVVDGCVRDAAPAPRARFGRLCVYDVPGSQPG</sequence>
<gene>
    <name evidence="2" type="ORF">AAC691_10765</name>
</gene>
<evidence type="ECO:0008006" key="4">
    <source>
        <dbReference type="Google" id="ProtNLM"/>
    </source>
</evidence>
<dbReference type="RefSeq" id="WP_342630054.1">
    <property type="nucleotide sequence ID" value="NZ_CP152276.1"/>
</dbReference>
<feature type="transmembrane region" description="Helical" evidence="1">
    <location>
        <begin position="127"/>
        <end position="145"/>
    </location>
</feature>
<dbReference type="EMBL" id="CP152276">
    <property type="protein sequence ID" value="XAE44856.1"/>
    <property type="molecule type" value="Genomic_DNA"/>
</dbReference>
<reference evidence="2 3" key="1">
    <citation type="submission" date="2024-04" db="EMBL/GenBank/DDBJ databases">
        <title>Complete genome sequence of Nguyenibacter vanlangesis HBCM-1154, a strain capable of nitrogen fixation, IAA production, and phosphorus solubilization isolated from sugarcane soil.</title>
        <authorList>
            <person name="MY HANH P."/>
        </authorList>
    </citation>
    <scope>NUCLEOTIDE SEQUENCE [LARGE SCALE GENOMIC DNA]</scope>
    <source>
        <strain evidence="2 3">HBCM 1154</strain>
    </source>
</reference>
<feature type="transmembrane region" description="Helical" evidence="1">
    <location>
        <begin position="263"/>
        <end position="293"/>
    </location>
</feature>
<evidence type="ECO:0000256" key="1">
    <source>
        <dbReference type="SAM" id="Phobius"/>
    </source>
</evidence>
<feature type="transmembrane region" description="Helical" evidence="1">
    <location>
        <begin position="92"/>
        <end position="120"/>
    </location>
</feature>
<accession>A0ABZ3DAK8</accession>
<feature type="transmembrane region" description="Helical" evidence="1">
    <location>
        <begin position="305"/>
        <end position="322"/>
    </location>
</feature>
<organism evidence="2 3">
    <name type="scientific">Nguyenibacter vanlangensis</name>
    <dbReference type="NCBI Taxonomy" id="1216886"/>
    <lineage>
        <taxon>Bacteria</taxon>
        <taxon>Pseudomonadati</taxon>
        <taxon>Pseudomonadota</taxon>
        <taxon>Alphaproteobacteria</taxon>
        <taxon>Acetobacterales</taxon>
        <taxon>Acetobacteraceae</taxon>
        <taxon>Nguyenibacter</taxon>
    </lineage>
</organism>
<feature type="transmembrane region" description="Helical" evidence="1">
    <location>
        <begin position="21"/>
        <end position="41"/>
    </location>
</feature>
<feature type="transmembrane region" description="Helical" evidence="1">
    <location>
        <begin position="188"/>
        <end position="208"/>
    </location>
</feature>
<protein>
    <recommendedName>
        <fullName evidence="4">Glycosyltransferase RgtA/B/C/D-like domain-containing protein</fullName>
    </recommendedName>
</protein>
<dbReference type="Proteomes" id="UP001449795">
    <property type="component" value="Chromosome"/>
</dbReference>
<evidence type="ECO:0000313" key="2">
    <source>
        <dbReference type="EMBL" id="XAE44856.1"/>
    </source>
</evidence>
<keyword evidence="1" id="KW-0812">Transmembrane</keyword>
<keyword evidence="3" id="KW-1185">Reference proteome</keyword>
<proteinExistence type="predicted"/>
<keyword evidence="1" id="KW-0472">Membrane</keyword>